<dbReference type="Gene3D" id="1.10.510.10">
    <property type="entry name" value="Transferase(Phosphotransferase) domain 1"/>
    <property type="match status" value="1"/>
</dbReference>
<keyword evidence="4" id="KW-1185">Reference proteome</keyword>
<evidence type="ECO:0000313" key="3">
    <source>
        <dbReference type="EMBL" id="CAF9932067.1"/>
    </source>
</evidence>
<feature type="domain" description="Protein kinase" evidence="2">
    <location>
        <begin position="78"/>
        <end position="387"/>
    </location>
</feature>
<dbReference type="InterPro" id="IPR011009">
    <property type="entry name" value="Kinase-like_dom_sf"/>
</dbReference>
<gene>
    <name evidence="3" type="ORF">GOMPHAMPRED_006478</name>
</gene>
<reference evidence="3" key="1">
    <citation type="submission" date="2021-03" db="EMBL/GenBank/DDBJ databases">
        <authorList>
            <person name="Tagirdzhanova G."/>
        </authorList>
    </citation>
    <scope>NUCLEOTIDE SEQUENCE</scope>
</reference>
<dbReference type="PROSITE" id="PS00108">
    <property type="entry name" value="PROTEIN_KINASE_ST"/>
    <property type="match status" value="1"/>
</dbReference>
<dbReference type="InterPro" id="IPR011990">
    <property type="entry name" value="TPR-like_helical_dom_sf"/>
</dbReference>
<name>A0A8H3FVY4_9LECA</name>
<dbReference type="Pfam" id="PF13424">
    <property type="entry name" value="TPR_12"/>
    <property type="match status" value="1"/>
</dbReference>
<dbReference type="InterPro" id="IPR008271">
    <property type="entry name" value="Ser/Thr_kinase_AS"/>
</dbReference>
<sequence>MIEEQPEDSEKSFQAPPTRLSDHGQMQAWTSNSLQSLLNTKSAGIEATVDSSRSTNNLLTFLAIVQHYEIDLVPYTYELEVLLAGSGATSNIRQKHLSRQAGLVFKVIRIRDARGIDDNEATYNTLISEISVLAHDSLRHHPGIVRLECVSFEVAEDSAQVWPILVLPKAQYGNLDQFMRTEHGRQTTLKDRMEFCIQIASAVLALHTHGFVHGDIKPQNIVVFRHEEGHPYMALTDFGYTSKAKLGDLDVVIKIPKSTPWNAPEHHHRGFTVRQARATDLYSLGLLFLWLLFYEAPLTDSAIELLGAGKSEIKKVSQLFQDTTLMEKLKAEGIISSIACHLAQDPSSVCPETAGLTDLFHTILDRNPQMRSSSLSHLHSSLDTEWLVQMSSGNLSKHVRTLSSTVDCFDMDLQTGKALAEFKVSNLIERDYNTDPNKIGPVLRFLFRCHLQVRQNVVSMLEDLVTTHIGDSTERNAAFQLAICYSIGIGRSADESSVQRWLGLAHKTSEQLVAETDEIVAFLDDAFYQNYNLNYLIVQGVVINRELDYTNEPSDYIPALRKEIRDLQAFLGPISRPVFLLKHNLILVLCLHREFGQAEMLILTMLQDIRNRKSGTIIPPSEKITELMTVAELNPDDFVQPPRLQLPDVGPLQPRLDTLANIVSKGTLTSRTLMPTLAIVYACQQRWAEAIWLMIWSYNIRAEQRKCMNFHDMELLGVLARMYIEIDHLEGAEQIFTSTSLALEELMGTDHPSTLEHRQLLAMVKFKQKKYDEAEPLIVKALEEQERIFSPNSRAIQETVTVLLSLANAYREQHRLEEADRLLERCHEVREFLAREFTDCIITISTALVYDYIQSNDSHRVEQLCNKVLPLCDHTSPVRVTARLYIHIALAMAILAQQRIIEATKAIGLAVQLSQEASAEDQFKSKSLMAVLVQEWFKAVSNSAARQPVQALVASSDTPETETDGT</sequence>
<feature type="region of interest" description="Disordered" evidence="1">
    <location>
        <begin position="1"/>
        <end position="23"/>
    </location>
</feature>
<dbReference type="PROSITE" id="PS50011">
    <property type="entry name" value="PROTEIN_KINASE_DOM"/>
    <property type="match status" value="1"/>
</dbReference>
<proteinExistence type="predicted"/>
<dbReference type="SUPFAM" id="SSF56112">
    <property type="entry name" value="Protein kinase-like (PK-like)"/>
    <property type="match status" value="1"/>
</dbReference>
<dbReference type="EMBL" id="CAJPDQ010000042">
    <property type="protein sequence ID" value="CAF9932067.1"/>
    <property type="molecule type" value="Genomic_DNA"/>
</dbReference>
<accession>A0A8H3FVY4</accession>
<dbReference type="PANTHER" id="PTHR24359:SF1">
    <property type="entry name" value="INHIBITOR OF NUCLEAR FACTOR KAPPA-B KINASE EPSILON SUBUNIT HOMOLOG 1-RELATED"/>
    <property type="match status" value="1"/>
</dbReference>
<dbReference type="Pfam" id="PF00069">
    <property type="entry name" value="Pkinase"/>
    <property type="match status" value="1"/>
</dbReference>
<dbReference type="Gene3D" id="1.25.40.10">
    <property type="entry name" value="Tetratricopeptide repeat domain"/>
    <property type="match status" value="1"/>
</dbReference>
<dbReference type="GO" id="GO:0005524">
    <property type="term" value="F:ATP binding"/>
    <property type="evidence" value="ECO:0007669"/>
    <property type="project" value="InterPro"/>
</dbReference>
<comment type="caution">
    <text evidence="3">The sequence shown here is derived from an EMBL/GenBank/DDBJ whole genome shotgun (WGS) entry which is preliminary data.</text>
</comment>
<dbReference type="PANTHER" id="PTHR24359">
    <property type="entry name" value="SERINE/THREONINE-PROTEIN KINASE SBK1"/>
    <property type="match status" value="1"/>
</dbReference>
<evidence type="ECO:0000313" key="4">
    <source>
        <dbReference type="Proteomes" id="UP000664169"/>
    </source>
</evidence>
<organism evidence="3 4">
    <name type="scientific">Gomphillus americanus</name>
    <dbReference type="NCBI Taxonomy" id="1940652"/>
    <lineage>
        <taxon>Eukaryota</taxon>
        <taxon>Fungi</taxon>
        <taxon>Dikarya</taxon>
        <taxon>Ascomycota</taxon>
        <taxon>Pezizomycotina</taxon>
        <taxon>Lecanoromycetes</taxon>
        <taxon>OSLEUM clade</taxon>
        <taxon>Ostropomycetidae</taxon>
        <taxon>Ostropales</taxon>
        <taxon>Graphidaceae</taxon>
        <taxon>Gomphilloideae</taxon>
        <taxon>Gomphillus</taxon>
    </lineage>
</organism>
<evidence type="ECO:0000259" key="2">
    <source>
        <dbReference type="PROSITE" id="PS50011"/>
    </source>
</evidence>
<dbReference type="InterPro" id="IPR000719">
    <property type="entry name" value="Prot_kinase_dom"/>
</dbReference>
<dbReference type="SUPFAM" id="SSF48452">
    <property type="entry name" value="TPR-like"/>
    <property type="match status" value="1"/>
</dbReference>
<dbReference type="Proteomes" id="UP000664169">
    <property type="component" value="Unassembled WGS sequence"/>
</dbReference>
<evidence type="ECO:0000256" key="1">
    <source>
        <dbReference type="SAM" id="MobiDB-lite"/>
    </source>
</evidence>
<dbReference type="GO" id="GO:0004674">
    <property type="term" value="F:protein serine/threonine kinase activity"/>
    <property type="evidence" value="ECO:0007669"/>
    <property type="project" value="TreeGrafter"/>
</dbReference>
<dbReference type="AlphaFoldDB" id="A0A8H3FVY4"/>
<protein>
    <recommendedName>
        <fullName evidence="2">Protein kinase domain-containing protein</fullName>
    </recommendedName>
</protein>
<dbReference type="SMART" id="SM00220">
    <property type="entry name" value="S_TKc"/>
    <property type="match status" value="1"/>
</dbReference>
<dbReference type="OrthoDB" id="626167at2759"/>